<reference evidence="1 2" key="1">
    <citation type="journal article" date="2013" name="Chin. Sci. Bull.">
        <title>Genome survey uncovers the secrets of sex and lifestyle in caterpillar fungus.</title>
        <authorList>
            <person name="Hu X."/>
            <person name="Zhang Y."/>
            <person name="Xiao G."/>
            <person name="Zheng P."/>
            <person name="Xia Y."/>
            <person name="Zhang X."/>
            <person name="St Leger R.J."/>
            <person name="Liu X."/>
            <person name="Wang C."/>
        </authorList>
    </citation>
    <scope>NUCLEOTIDE SEQUENCE [LARGE SCALE GENOMIC DNA]</scope>
    <source>
        <strain evidence="2">Co18 / CGMCC 3.14243</strain>
        <tissue evidence="1">Fruit-body</tissue>
    </source>
</reference>
<accession>T5ABV4</accession>
<dbReference type="Proteomes" id="UP000019374">
    <property type="component" value="Unassembled WGS sequence"/>
</dbReference>
<dbReference type="eggNOG" id="ENOG502TC2B">
    <property type="taxonomic scope" value="Eukaryota"/>
</dbReference>
<organism evidence="1 2">
    <name type="scientific">Ophiocordyceps sinensis (strain Co18 / CGMCC 3.14243)</name>
    <name type="common">Yarsagumba caterpillar fungus</name>
    <name type="synonym">Hirsutella sinensis</name>
    <dbReference type="NCBI Taxonomy" id="911162"/>
    <lineage>
        <taxon>Eukaryota</taxon>
        <taxon>Fungi</taxon>
        <taxon>Dikarya</taxon>
        <taxon>Ascomycota</taxon>
        <taxon>Pezizomycotina</taxon>
        <taxon>Sordariomycetes</taxon>
        <taxon>Hypocreomycetidae</taxon>
        <taxon>Hypocreales</taxon>
        <taxon>Ophiocordycipitaceae</taxon>
        <taxon>Ophiocordyceps</taxon>
    </lineage>
</organism>
<dbReference type="EMBL" id="KE653567">
    <property type="protein sequence ID" value="EQK99206.1"/>
    <property type="molecule type" value="Genomic_DNA"/>
</dbReference>
<dbReference type="HOGENOM" id="CLU_463147_0_0_1"/>
<sequence length="589" mass="65208">MISPNTNWSGRLESGDFNLHEISDVNGKGLDILTRAISSSTDRIAEPQRIASVFKTHAGQDIDIKGFTQQKQNKVLAALVRDVWVTTGWVAAYESLVTAIPLFSLHSRLFEDVKIAVDIYSRLKEGECERKSTDLKIHIGSELTYDDIHWVGPKYAEVLERPGWKDSRDSKGLSPCITYGWLGVATKMVPEHHFQKMAIMNLLGTVDYDLDEITYTKGGFESGFKLAARHAIEPRGELQIAAFAGLINHDFQTFVRPIQNEWVKQKKGSTNLGPKDVSPADWSALLVADCAALVPFGFETAEQYNFSRYSAAAGIARFGIHAAFANGFIEAMARTFLDALPDSDNKPRPYFGYNAHLIVGAWNGFNTRYRPWERTIKYTRQLVASKKAEAKALLDLSRTDLILKDCDLKMDVGESWTRATKSTAADLRPRETHGYLIPSRATDLLKTPGTTPPEFCSECGPAFEALPSRNNMEEVHALGGLPELVTSCRAAALAVGIRRVVLWALSPKCCERCACRIGFWADAVSYAVLTALMADEPTTGASTFCLQNYFVATVTYWPINLPFLLSGFDLMADIIPVEGAMGVRDVLDI</sequence>
<proteinExistence type="predicted"/>
<gene>
    <name evidence="1" type="ORF">OCS_05078</name>
</gene>
<protein>
    <submittedName>
        <fullName evidence="1">Uncharacterized protein</fullName>
    </submittedName>
</protein>
<name>T5ABV4_OPHSC</name>
<evidence type="ECO:0000313" key="1">
    <source>
        <dbReference type="EMBL" id="EQK99206.1"/>
    </source>
</evidence>
<evidence type="ECO:0000313" key="2">
    <source>
        <dbReference type="Proteomes" id="UP000019374"/>
    </source>
</evidence>
<dbReference type="AlphaFoldDB" id="T5ABV4"/>